<keyword evidence="1" id="KW-0472">Membrane</keyword>
<dbReference type="EMBL" id="CP033433">
    <property type="protein sequence ID" value="AYQ72431.1"/>
    <property type="molecule type" value="Genomic_DNA"/>
</dbReference>
<accession>A0A3G3JX54</accession>
<protein>
    <submittedName>
        <fullName evidence="2">Uncharacterized protein</fullName>
    </submittedName>
</protein>
<feature type="transmembrane region" description="Helical" evidence="1">
    <location>
        <begin position="54"/>
        <end position="74"/>
    </location>
</feature>
<dbReference type="AlphaFoldDB" id="A0A3G3JX54"/>
<gene>
    <name evidence="2" type="ORF">EAV92_07520</name>
</gene>
<evidence type="ECO:0000256" key="1">
    <source>
        <dbReference type="SAM" id="Phobius"/>
    </source>
</evidence>
<name>A0A3G3JX54_9BACL</name>
<proteinExistence type="predicted"/>
<evidence type="ECO:0000313" key="3">
    <source>
        <dbReference type="Proteomes" id="UP000269097"/>
    </source>
</evidence>
<organism evidence="2 3">
    <name type="scientific">Cohnella candidum</name>
    <dbReference type="NCBI Taxonomy" id="2674991"/>
    <lineage>
        <taxon>Bacteria</taxon>
        <taxon>Bacillati</taxon>
        <taxon>Bacillota</taxon>
        <taxon>Bacilli</taxon>
        <taxon>Bacillales</taxon>
        <taxon>Paenibacillaceae</taxon>
        <taxon>Cohnella</taxon>
    </lineage>
</organism>
<dbReference type="Proteomes" id="UP000269097">
    <property type="component" value="Chromosome"/>
</dbReference>
<feature type="transmembrane region" description="Helical" evidence="1">
    <location>
        <begin position="20"/>
        <end position="42"/>
    </location>
</feature>
<keyword evidence="1" id="KW-1133">Transmembrane helix</keyword>
<keyword evidence="1" id="KW-0812">Transmembrane</keyword>
<dbReference type="KEGG" id="coh:EAV92_07520"/>
<sequence>MPKRMTGFELYYFYPHRKALHFHVLYIATATIASLVYEWLAMQAGFFSYQSWKLVYSAICYPDILIILAAHFAFTRSKINHDFSSQH</sequence>
<evidence type="ECO:0000313" key="2">
    <source>
        <dbReference type="EMBL" id="AYQ72431.1"/>
    </source>
</evidence>
<keyword evidence="3" id="KW-1185">Reference proteome</keyword>
<reference evidence="2 3" key="1">
    <citation type="submission" date="2018-10" db="EMBL/GenBank/DDBJ databases">
        <title>Genome Sequence of Cohnella sp.</title>
        <authorList>
            <person name="Srinivasan S."/>
            <person name="Kim M.K."/>
        </authorList>
    </citation>
    <scope>NUCLEOTIDE SEQUENCE [LARGE SCALE GENOMIC DNA]</scope>
    <source>
        <strain evidence="2 3">18JY8-7</strain>
    </source>
</reference>